<dbReference type="AlphaFoldDB" id="A0AAD6NLK1"/>
<protein>
    <recommendedName>
        <fullName evidence="2">DUF7514 domain-containing protein</fullName>
    </recommendedName>
</protein>
<feature type="domain" description="DUF7514" evidence="2">
    <location>
        <begin position="637"/>
        <end position="826"/>
    </location>
</feature>
<dbReference type="EMBL" id="JAQGDS010000002">
    <property type="protein sequence ID" value="KAJ6263049.1"/>
    <property type="molecule type" value="Genomic_DNA"/>
</dbReference>
<keyword evidence="4" id="KW-1185">Reference proteome</keyword>
<comment type="caution">
    <text evidence="3">The sequence shown here is derived from an EMBL/GenBank/DDBJ whole genome shotgun (WGS) entry which is preliminary data.</text>
</comment>
<proteinExistence type="predicted"/>
<evidence type="ECO:0000313" key="4">
    <source>
        <dbReference type="Proteomes" id="UP001221413"/>
    </source>
</evidence>
<accession>A0AAD6NLK1</accession>
<name>A0AAD6NLK1_DREDA</name>
<gene>
    <name evidence="3" type="ORF">Dda_1608</name>
</gene>
<feature type="compositionally biased region" description="Polar residues" evidence="1">
    <location>
        <begin position="529"/>
        <end position="544"/>
    </location>
</feature>
<evidence type="ECO:0000259" key="2">
    <source>
        <dbReference type="Pfam" id="PF24355"/>
    </source>
</evidence>
<feature type="region of interest" description="Disordered" evidence="1">
    <location>
        <begin position="529"/>
        <end position="561"/>
    </location>
</feature>
<sequence length="857" mass="96871">MWTKKLSGYCRAVVFGALLCSTASYAQITISDYEFDATIQTYNTSLIQPFITALKSFIDLVDEHPPVSEVKKDDWTMTVRERIQQSMDRATYFRARLGNSPQYSDPEWTELFESLRYRLGVLRTKLEAQRDADVISPSGLWTNYVTNSMDETSVWLILTELYSIGKKQCSPTACDAKSIVAWLFSGWYDPAVGRWQLSDEDLAIRVGVLKLLVKTIEDTREKAISRMDEFLEEYGSKLGIDFSSIDNSRKSFIQPQSPAALPNFEYAGRQPHRQSHGQIPAYLAQQSAQYCPTPQSNSYAFSNAFNSPSLGGPGSPGPNQMPATPGFTPMQAVIPMDYPTPGVTPASTPRYVLPSVVANQLEGESSGMPTVVRQNQQPLPPPPPPPPQLLPMQPAIIPLNTEQTFTLSDKEWQEALQAQQEHEWQMHMQRQIATIQEQQQRDQQARIAARVITNIDENNEDGDTFDEESFYDLSGSRRNTYATISNDSHRASGASALRDSVAQTLQNTRAIPPRKPSPEEDFYNSVNTIRSSTKPSQFTPNSDTPGGLDESHKPQPFSVDILSTNSYPVPTPLPASDRIREATSISFIENRFPNWYVDSSSLRESEGDDNAHGPLAKRRRTVGDSQTEGEQFWGVFYDHSGQWSRMWNRFTDGIFDYYHRMHCRDKQGLDPQTLGQLWEDMGYPVEENLYESQMRLAQSLFHPDPEDFISSLLTNYFTLLSLPHVLEQPPVQPPPSFLPKCVNPEPPVPIPILTRDGLKRYFAHQTLLDPAVMHERFNNLLKNKSAGIVDPETSLPFVHRETGGPFITRLSFPHCEDAQVEEIEERVRGWMRSWVKSQVDGWVGPNGQRLQQPEGMI</sequence>
<organism evidence="3 4">
    <name type="scientific">Drechslerella dactyloides</name>
    <name type="common">Nematode-trapping fungus</name>
    <name type="synonym">Arthrobotrys dactyloides</name>
    <dbReference type="NCBI Taxonomy" id="74499"/>
    <lineage>
        <taxon>Eukaryota</taxon>
        <taxon>Fungi</taxon>
        <taxon>Dikarya</taxon>
        <taxon>Ascomycota</taxon>
        <taxon>Pezizomycotina</taxon>
        <taxon>Orbiliomycetes</taxon>
        <taxon>Orbiliales</taxon>
        <taxon>Orbiliaceae</taxon>
        <taxon>Drechslerella</taxon>
    </lineage>
</organism>
<evidence type="ECO:0000313" key="3">
    <source>
        <dbReference type="EMBL" id="KAJ6263049.1"/>
    </source>
</evidence>
<feature type="compositionally biased region" description="Basic and acidic residues" evidence="1">
    <location>
        <begin position="602"/>
        <end position="611"/>
    </location>
</feature>
<feature type="region of interest" description="Disordered" evidence="1">
    <location>
        <begin position="602"/>
        <end position="624"/>
    </location>
</feature>
<dbReference type="Pfam" id="PF24355">
    <property type="entry name" value="DUF7514"/>
    <property type="match status" value="1"/>
</dbReference>
<reference evidence="3" key="1">
    <citation type="submission" date="2023-01" db="EMBL/GenBank/DDBJ databases">
        <title>The chitinases involved in constricting ring structure development in the nematode-trapping fungus Drechslerella dactyloides.</title>
        <authorList>
            <person name="Wang R."/>
            <person name="Zhang L."/>
            <person name="Tang P."/>
            <person name="Li S."/>
            <person name="Liang L."/>
        </authorList>
    </citation>
    <scope>NUCLEOTIDE SEQUENCE</scope>
    <source>
        <strain evidence="3">YMF1.00031</strain>
    </source>
</reference>
<dbReference type="InterPro" id="IPR055936">
    <property type="entry name" value="DUF7514"/>
</dbReference>
<dbReference type="Proteomes" id="UP001221413">
    <property type="component" value="Unassembled WGS sequence"/>
</dbReference>
<feature type="region of interest" description="Disordered" evidence="1">
    <location>
        <begin position="303"/>
        <end position="324"/>
    </location>
</feature>
<evidence type="ECO:0000256" key="1">
    <source>
        <dbReference type="SAM" id="MobiDB-lite"/>
    </source>
</evidence>